<dbReference type="PROSITE" id="PS50113">
    <property type="entry name" value="PAC"/>
    <property type="match status" value="1"/>
</dbReference>
<sequence>MNRTTSEYLAALIEGMMPAPDAVRQRLAFLEFGQEDAALLRQVHDSLQRQAGPVVDAFYRHLRTVPELARMLADEARFARLRHAQADYFSSLTGGAIDDGYVRDRVAVGLVHRHIGLEPQWYIGAYRKYLDAIGGVLREALAGQPELAWQTYEALLKVVCFDLGLALDTYISSGEQELRRLKTYSEQVIDGMPAGVMTVCANGTVRTVNRAWRALLSLDSGSKAGRPYAAYAPLPQLQNCIAAGLINADYQHELVITAGPDDQPLRYLRCKLTRVPLDGERMLLLVLEDVTASLQARAQLRASEARFRSAFGQAAVGLAQLSPDGRWLRANFKLQSLLGYTEAELAGMTLNSVLPPEEHAAETEALQRVLAGDSDSHCRELRYCHKAGHLVWVQATYSRMYTEQDGVTLIGVIEDVAQRKRYEQELTQLARQDALTGLANRALLLDRLTQAVSYARRASRWVAVLFLDLDRFKNINDSLGHDAGDQVLVEVAARLLACVRSGDTVARLGGDEFVVLLADVARGDEVAAVAQKLADALAQPMFVFGHEITPVASFGISLYPKDGGDSQALLKNADAAMYSAKKLGGAQFQFYAQDMNLRTLDRLKLEAALRHAVERDEFELHYQPQLDMASGVIDGVEALVRWRRPGHGLVPPAEFIPVAEETGLIIPLGDWVLRAACAQQAAWRDAGLGDLRMAVNLSARQFKQQDLAQSVVQALHDTGCAAGRLELEITESVLMEHPDAATLVMEQLSDMGVKLSIDDFGSGYSSLAYLKRFPIHSLKIDRSFVHDISCDEDDAAIASAIIALAHSMKLNVIAEGVETGQQLAFLRREGCDHVQGYYFSRPLPAAELALLLARPPGQLP</sequence>
<dbReference type="SUPFAM" id="SSF55785">
    <property type="entry name" value="PYP-like sensor domain (PAS domain)"/>
    <property type="match status" value="2"/>
</dbReference>
<dbReference type="InterPro" id="IPR009050">
    <property type="entry name" value="Globin-like_sf"/>
</dbReference>
<dbReference type="PANTHER" id="PTHR44757:SF2">
    <property type="entry name" value="BIOFILM ARCHITECTURE MAINTENANCE PROTEIN MBAA"/>
    <property type="match status" value="1"/>
</dbReference>
<dbReference type="InterPro" id="IPR044398">
    <property type="entry name" value="Globin-sensor_dom"/>
</dbReference>
<comment type="catalytic activity">
    <reaction evidence="3">
        <text>3',3'-c-di-GMP + H2O = 5'-phosphoguanylyl(3'-&gt;5')guanosine + H(+)</text>
        <dbReference type="Rhea" id="RHEA:24902"/>
        <dbReference type="ChEBI" id="CHEBI:15377"/>
        <dbReference type="ChEBI" id="CHEBI:15378"/>
        <dbReference type="ChEBI" id="CHEBI:58754"/>
        <dbReference type="ChEBI" id="CHEBI:58805"/>
        <dbReference type="EC" id="3.1.4.52"/>
    </reaction>
    <physiologicalReaction direction="left-to-right" evidence="3">
        <dbReference type="Rhea" id="RHEA:24903"/>
    </physiologicalReaction>
</comment>
<dbReference type="PANTHER" id="PTHR44757">
    <property type="entry name" value="DIGUANYLATE CYCLASE DGCP"/>
    <property type="match status" value="1"/>
</dbReference>
<evidence type="ECO:0000259" key="6">
    <source>
        <dbReference type="PROSITE" id="PS50883"/>
    </source>
</evidence>
<dbReference type="AlphaFoldDB" id="A0A7X4HCA8"/>
<dbReference type="NCBIfam" id="TIGR00229">
    <property type="entry name" value="sensory_box"/>
    <property type="match status" value="1"/>
</dbReference>
<dbReference type="Gene3D" id="1.10.490.10">
    <property type="entry name" value="Globins"/>
    <property type="match status" value="1"/>
</dbReference>
<feature type="domain" description="GGDEF" evidence="7">
    <location>
        <begin position="460"/>
        <end position="593"/>
    </location>
</feature>
<dbReference type="RefSeq" id="WP_161072947.1">
    <property type="nucleotide sequence ID" value="NZ_WWCU01000015.1"/>
</dbReference>
<proteinExistence type="predicted"/>
<dbReference type="GO" id="GO:0019825">
    <property type="term" value="F:oxygen binding"/>
    <property type="evidence" value="ECO:0007669"/>
    <property type="project" value="InterPro"/>
</dbReference>
<dbReference type="InterPro" id="IPR000014">
    <property type="entry name" value="PAS"/>
</dbReference>
<gene>
    <name evidence="8" type="ORF">GTP77_14935</name>
</gene>
<feature type="domain" description="PAS" evidence="4">
    <location>
        <begin position="303"/>
        <end position="373"/>
    </location>
</feature>
<dbReference type="SUPFAM" id="SSF141868">
    <property type="entry name" value="EAL domain-like"/>
    <property type="match status" value="1"/>
</dbReference>
<dbReference type="InterPro" id="IPR035965">
    <property type="entry name" value="PAS-like_dom_sf"/>
</dbReference>
<keyword evidence="9" id="KW-1185">Reference proteome</keyword>
<dbReference type="GO" id="GO:0071732">
    <property type="term" value="P:cellular response to nitric oxide"/>
    <property type="evidence" value="ECO:0007669"/>
    <property type="project" value="UniProtKB-ARBA"/>
</dbReference>
<dbReference type="PROSITE" id="PS50112">
    <property type="entry name" value="PAS"/>
    <property type="match status" value="1"/>
</dbReference>
<organism evidence="8 9">
    <name type="scientific">Pseudoduganella aquatica</name>
    <dbReference type="NCBI Taxonomy" id="2660641"/>
    <lineage>
        <taxon>Bacteria</taxon>
        <taxon>Pseudomonadati</taxon>
        <taxon>Pseudomonadota</taxon>
        <taxon>Betaproteobacteria</taxon>
        <taxon>Burkholderiales</taxon>
        <taxon>Oxalobacteraceae</taxon>
        <taxon>Telluria group</taxon>
        <taxon>Pseudoduganella</taxon>
    </lineage>
</organism>
<dbReference type="SMART" id="SM00052">
    <property type="entry name" value="EAL"/>
    <property type="match status" value="1"/>
</dbReference>
<dbReference type="SMART" id="SM00086">
    <property type="entry name" value="PAC"/>
    <property type="match status" value="1"/>
</dbReference>
<dbReference type="CDD" id="cd01948">
    <property type="entry name" value="EAL"/>
    <property type="match status" value="1"/>
</dbReference>
<dbReference type="Gene3D" id="3.30.70.270">
    <property type="match status" value="1"/>
</dbReference>
<dbReference type="InterPro" id="IPR000160">
    <property type="entry name" value="GGDEF_dom"/>
</dbReference>
<dbReference type="EMBL" id="WWCU01000015">
    <property type="protein sequence ID" value="MYN08631.1"/>
    <property type="molecule type" value="Genomic_DNA"/>
</dbReference>
<evidence type="ECO:0000256" key="2">
    <source>
        <dbReference type="ARBA" id="ARBA00029839"/>
    </source>
</evidence>
<protein>
    <recommendedName>
        <fullName evidence="1">Diguanylate cyclase DosC</fullName>
    </recommendedName>
    <alternativeName>
        <fullName evidence="2">Direct oxygen-sensing cyclase</fullName>
    </alternativeName>
</protein>
<dbReference type="InterPro" id="IPR000700">
    <property type="entry name" value="PAS-assoc_C"/>
</dbReference>
<evidence type="ECO:0000256" key="3">
    <source>
        <dbReference type="ARBA" id="ARBA00051114"/>
    </source>
</evidence>
<dbReference type="SMART" id="SM00267">
    <property type="entry name" value="GGDEF"/>
    <property type="match status" value="1"/>
</dbReference>
<dbReference type="FunFam" id="3.20.20.450:FF:000001">
    <property type="entry name" value="Cyclic di-GMP phosphodiesterase yahA"/>
    <property type="match status" value="1"/>
</dbReference>
<dbReference type="InterPro" id="IPR029787">
    <property type="entry name" value="Nucleotide_cyclase"/>
</dbReference>
<evidence type="ECO:0000259" key="4">
    <source>
        <dbReference type="PROSITE" id="PS50112"/>
    </source>
</evidence>
<dbReference type="Pfam" id="PF08448">
    <property type="entry name" value="PAS_4"/>
    <property type="match status" value="1"/>
</dbReference>
<dbReference type="InterPro" id="IPR001633">
    <property type="entry name" value="EAL_dom"/>
</dbReference>
<evidence type="ECO:0000313" key="8">
    <source>
        <dbReference type="EMBL" id="MYN08631.1"/>
    </source>
</evidence>
<dbReference type="Gene3D" id="3.20.20.450">
    <property type="entry name" value="EAL domain"/>
    <property type="match status" value="1"/>
</dbReference>
<dbReference type="Proteomes" id="UP000450676">
    <property type="component" value="Unassembled WGS sequence"/>
</dbReference>
<dbReference type="GO" id="GO:0071111">
    <property type="term" value="F:cyclic-guanylate-specific phosphodiesterase activity"/>
    <property type="evidence" value="ECO:0007669"/>
    <property type="project" value="UniProtKB-EC"/>
</dbReference>
<dbReference type="Gene3D" id="3.30.450.20">
    <property type="entry name" value="PAS domain"/>
    <property type="match status" value="2"/>
</dbReference>
<dbReference type="Pfam" id="PF11563">
    <property type="entry name" value="Protoglobin"/>
    <property type="match status" value="1"/>
</dbReference>
<dbReference type="CDD" id="cd01949">
    <property type="entry name" value="GGDEF"/>
    <property type="match status" value="1"/>
</dbReference>
<evidence type="ECO:0000313" key="9">
    <source>
        <dbReference type="Proteomes" id="UP000450676"/>
    </source>
</evidence>
<dbReference type="NCBIfam" id="TIGR00254">
    <property type="entry name" value="GGDEF"/>
    <property type="match status" value="1"/>
</dbReference>
<dbReference type="PROSITE" id="PS50883">
    <property type="entry name" value="EAL"/>
    <property type="match status" value="1"/>
</dbReference>
<name>A0A7X4HCA8_9BURK</name>
<dbReference type="SMART" id="SM00091">
    <property type="entry name" value="PAS"/>
    <property type="match status" value="2"/>
</dbReference>
<dbReference type="InterPro" id="IPR052155">
    <property type="entry name" value="Biofilm_reg_signaling"/>
</dbReference>
<dbReference type="InterPro" id="IPR043128">
    <property type="entry name" value="Rev_trsase/Diguanyl_cyclase"/>
</dbReference>
<accession>A0A7X4HCA8</accession>
<reference evidence="8 9" key="1">
    <citation type="submission" date="2019-12" db="EMBL/GenBank/DDBJ databases">
        <title>Novel species isolated from a subtropical stream in China.</title>
        <authorList>
            <person name="Lu H."/>
        </authorList>
    </citation>
    <scope>NUCLEOTIDE SEQUENCE [LARGE SCALE GENOMIC DNA]</scope>
    <source>
        <strain evidence="8 9">FT127W</strain>
    </source>
</reference>
<evidence type="ECO:0000259" key="7">
    <source>
        <dbReference type="PROSITE" id="PS50887"/>
    </source>
</evidence>
<evidence type="ECO:0000259" key="5">
    <source>
        <dbReference type="PROSITE" id="PS50113"/>
    </source>
</evidence>
<dbReference type="PROSITE" id="PS50887">
    <property type="entry name" value="GGDEF"/>
    <property type="match status" value="1"/>
</dbReference>
<dbReference type="CDD" id="cd00130">
    <property type="entry name" value="PAS"/>
    <property type="match status" value="1"/>
</dbReference>
<dbReference type="Pfam" id="PF13188">
    <property type="entry name" value="PAS_8"/>
    <property type="match status" value="1"/>
</dbReference>
<dbReference type="SUPFAM" id="SSF46458">
    <property type="entry name" value="Globin-like"/>
    <property type="match status" value="1"/>
</dbReference>
<dbReference type="InterPro" id="IPR012292">
    <property type="entry name" value="Globin/Proto"/>
</dbReference>
<dbReference type="SUPFAM" id="SSF55073">
    <property type="entry name" value="Nucleotide cyclase"/>
    <property type="match status" value="1"/>
</dbReference>
<evidence type="ECO:0000256" key="1">
    <source>
        <dbReference type="ARBA" id="ARBA00015125"/>
    </source>
</evidence>
<dbReference type="Pfam" id="PF00990">
    <property type="entry name" value="GGDEF"/>
    <property type="match status" value="1"/>
</dbReference>
<dbReference type="FunFam" id="3.30.70.270:FF:000001">
    <property type="entry name" value="Diguanylate cyclase domain protein"/>
    <property type="match status" value="1"/>
</dbReference>
<feature type="domain" description="EAL" evidence="6">
    <location>
        <begin position="602"/>
        <end position="856"/>
    </location>
</feature>
<dbReference type="InterPro" id="IPR013656">
    <property type="entry name" value="PAS_4"/>
</dbReference>
<feature type="domain" description="PAC" evidence="5">
    <location>
        <begin position="377"/>
        <end position="428"/>
    </location>
</feature>
<dbReference type="GO" id="GO:0020037">
    <property type="term" value="F:heme binding"/>
    <property type="evidence" value="ECO:0007669"/>
    <property type="project" value="InterPro"/>
</dbReference>
<dbReference type="InterPro" id="IPR035919">
    <property type="entry name" value="EAL_sf"/>
</dbReference>
<comment type="caution">
    <text evidence="8">The sequence shown here is derived from an EMBL/GenBank/DDBJ whole genome shotgun (WGS) entry which is preliminary data.</text>
</comment>
<dbReference type="InterPro" id="IPR001610">
    <property type="entry name" value="PAC"/>
</dbReference>
<dbReference type="Pfam" id="PF00563">
    <property type="entry name" value="EAL"/>
    <property type="match status" value="1"/>
</dbReference>